<dbReference type="SUPFAM" id="SSF103473">
    <property type="entry name" value="MFS general substrate transporter"/>
    <property type="match status" value="1"/>
</dbReference>
<accession>A0A4Q9G5W0</accession>
<proteinExistence type="predicted"/>
<feature type="transmembrane region" description="Helical" evidence="4">
    <location>
        <begin position="265"/>
        <end position="284"/>
    </location>
</feature>
<dbReference type="InterPro" id="IPR020846">
    <property type="entry name" value="MFS_dom"/>
</dbReference>
<gene>
    <name evidence="6" type="ORF">EYE42_02630</name>
</gene>
<dbReference type="PANTHER" id="PTHR23521">
    <property type="entry name" value="TRANSPORTER MFS SUPERFAMILY"/>
    <property type="match status" value="1"/>
</dbReference>
<evidence type="ECO:0000256" key="4">
    <source>
        <dbReference type="SAM" id="Phobius"/>
    </source>
</evidence>
<feature type="transmembrane region" description="Helical" evidence="4">
    <location>
        <begin position="223"/>
        <end position="244"/>
    </location>
</feature>
<feature type="transmembrane region" description="Helical" evidence="4">
    <location>
        <begin position="323"/>
        <end position="343"/>
    </location>
</feature>
<comment type="caution">
    <text evidence="6">The sequence shown here is derived from an EMBL/GenBank/DDBJ whole genome shotgun (WGS) entry which is preliminary data.</text>
</comment>
<dbReference type="GO" id="GO:0022857">
    <property type="term" value="F:transmembrane transporter activity"/>
    <property type="evidence" value="ECO:0007669"/>
    <property type="project" value="InterPro"/>
</dbReference>
<dbReference type="EMBL" id="SISK01000001">
    <property type="protein sequence ID" value="TBN44033.1"/>
    <property type="molecule type" value="Genomic_DNA"/>
</dbReference>
<reference evidence="6 7" key="1">
    <citation type="submission" date="2019-02" db="EMBL/GenBank/DDBJ databases">
        <title>Paracoccus subflavus sp. nov., isolated from marine sediment of the Pacific Ocean.</title>
        <authorList>
            <person name="Zhang G."/>
        </authorList>
    </citation>
    <scope>NUCLEOTIDE SEQUENCE [LARGE SCALE GENOMIC DNA]</scope>
    <source>
        <strain evidence="6 7">GY0581</strain>
    </source>
</reference>
<dbReference type="GO" id="GO:0005886">
    <property type="term" value="C:plasma membrane"/>
    <property type="evidence" value="ECO:0007669"/>
    <property type="project" value="TreeGrafter"/>
</dbReference>
<dbReference type="PANTHER" id="PTHR23521:SF3">
    <property type="entry name" value="MFS TRANSPORTER"/>
    <property type="match status" value="1"/>
</dbReference>
<evidence type="ECO:0000256" key="2">
    <source>
        <dbReference type="ARBA" id="ARBA00022989"/>
    </source>
</evidence>
<evidence type="ECO:0000313" key="7">
    <source>
        <dbReference type="Proteomes" id="UP000293520"/>
    </source>
</evidence>
<keyword evidence="2 4" id="KW-1133">Transmembrane helix</keyword>
<keyword evidence="3 4" id="KW-0472">Membrane</keyword>
<dbReference type="InterPro" id="IPR036259">
    <property type="entry name" value="MFS_trans_sf"/>
</dbReference>
<evidence type="ECO:0000256" key="3">
    <source>
        <dbReference type="ARBA" id="ARBA00023136"/>
    </source>
</evidence>
<dbReference type="InterPro" id="IPR047200">
    <property type="entry name" value="MFS_YcaD-like"/>
</dbReference>
<dbReference type="Proteomes" id="UP000293520">
    <property type="component" value="Unassembled WGS sequence"/>
</dbReference>
<keyword evidence="1 4" id="KW-0812">Transmembrane</keyword>
<dbReference type="AlphaFoldDB" id="A0A4Q9G5W0"/>
<name>A0A4Q9G5W0_9RHOB</name>
<keyword evidence="7" id="KW-1185">Reference proteome</keyword>
<dbReference type="Gene3D" id="1.20.1250.20">
    <property type="entry name" value="MFS general substrate transporter like domains"/>
    <property type="match status" value="2"/>
</dbReference>
<feature type="transmembrane region" description="Helical" evidence="4">
    <location>
        <begin position="156"/>
        <end position="176"/>
    </location>
</feature>
<feature type="transmembrane region" description="Helical" evidence="4">
    <location>
        <begin position="196"/>
        <end position="217"/>
    </location>
</feature>
<feature type="transmembrane region" description="Helical" evidence="4">
    <location>
        <begin position="40"/>
        <end position="59"/>
    </location>
</feature>
<dbReference type="InterPro" id="IPR011701">
    <property type="entry name" value="MFS"/>
</dbReference>
<feature type="transmembrane region" description="Helical" evidence="4">
    <location>
        <begin position="71"/>
        <end position="88"/>
    </location>
</feature>
<organism evidence="6 7">
    <name type="scientific">Paracoccus subflavus</name>
    <dbReference type="NCBI Taxonomy" id="2528244"/>
    <lineage>
        <taxon>Bacteria</taxon>
        <taxon>Pseudomonadati</taxon>
        <taxon>Pseudomonadota</taxon>
        <taxon>Alphaproteobacteria</taxon>
        <taxon>Rhodobacterales</taxon>
        <taxon>Paracoccaceae</taxon>
        <taxon>Paracoccus</taxon>
    </lineage>
</organism>
<evidence type="ECO:0000256" key="1">
    <source>
        <dbReference type="ARBA" id="ARBA00022692"/>
    </source>
</evidence>
<evidence type="ECO:0000259" key="5">
    <source>
        <dbReference type="PROSITE" id="PS50850"/>
    </source>
</evidence>
<feature type="transmembrane region" description="Helical" evidence="4">
    <location>
        <begin position="290"/>
        <end position="311"/>
    </location>
</feature>
<sequence>MISVLRSTWPLFLGILLLMVGNGMQGTLLGIRGGLEGIPTLQMSVVMSGYFAGFLLGSLTVPRLIKNVGHVRVFAALGSMISSVLVLYAVEPNWIWWTVLRMIIGYCFCGVYITSESWLNAGSTNENRGRTLSAYMIVQLLGIVTAQAMLNTSDPGGYLLFIIASVMVSLAFMPILLSRQQAPPFQTIKRMSFARLYRASPLGCVGIFLMGGVFAALSGMSSVWGAAVGLSVAQISAFVAASYAGGLVLQYPIGWISDRYDRRRLVLLLAAVGTATGVIVVAAQPGILGLVIAGALMGGIANPIYALLLAYTNDYLDQADMASASAGLLFIYGIGSMGGPLITGWLMEVLGPDGFWIHMLALLALLTVYAGWRTTRRRALTPEEQGNYAVIAPSATTVAVEAALDERQTPPVDRPAA</sequence>
<dbReference type="RefSeq" id="WP_130989733.1">
    <property type="nucleotide sequence ID" value="NZ_SISK01000001.1"/>
</dbReference>
<feature type="transmembrane region" description="Helical" evidence="4">
    <location>
        <begin position="134"/>
        <end position="150"/>
    </location>
</feature>
<dbReference type="Pfam" id="PF07690">
    <property type="entry name" value="MFS_1"/>
    <property type="match status" value="1"/>
</dbReference>
<protein>
    <submittedName>
        <fullName evidence="6">MFS transporter</fullName>
    </submittedName>
</protein>
<dbReference type="CDD" id="cd17477">
    <property type="entry name" value="MFS_YcaD_like"/>
    <property type="match status" value="1"/>
</dbReference>
<dbReference type="OrthoDB" id="9810614at2"/>
<feature type="transmembrane region" description="Helical" evidence="4">
    <location>
        <begin position="355"/>
        <end position="372"/>
    </location>
</feature>
<evidence type="ECO:0000313" key="6">
    <source>
        <dbReference type="EMBL" id="TBN44033.1"/>
    </source>
</evidence>
<feature type="domain" description="Major facilitator superfamily (MFS) profile" evidence="5">
    <location>
        <begin position="199"/>
        <end position="417"/>
    </location>
</feature>
<feature type="transmembrane region" description="Helical" evidence="4">
    <location>
        <begin position="94"/>
        <end position="113"/>
    </location>
</feature>
<dbReference type="PROSITE" id="PS50850">
    <property type="entry name" value="MFS"/>
    <property type="match status" value="1"/>
</dbReference>